<feature type="transmembrane region" description="Helical" evidence="1">
    <location>
        <begin position="22"/>
        <end position="43"/>
    </location>
</feature>
<feature type="transmembrane region" description="Helical" evidence="1">
    <location>
        <begin position="63"/>
        <end position="82"/>
    </location>
</feature>
<comment type="caution">
    <text evidence="2">The sequence shown here is derived from an EMBL/GenBank/DDBJ whole genome shotgun (WGS) entry which is preliminary data.</text>
</comment>
<dbReference type="Proteomes" id="UP000034704">
    <property type="component" value="Unassembled WGS sequence"/>
</dbReference>
<evidence type="ECO:0000313" key="3">
    <source>
        <dbReference type="Proteomes" id="UP000034704"/>
    </source>
</evidence>
<reference evidence="2 3" key="1">
    <citation type="journal article" date="2015" name="Nature">
        <title>rRNA introns, odd ribosomes, and small enigmatic genomes across a large radiation of phyla.</title>
        <authorList>
            <person name="Brown C.T."/>
            <person name="Hug L.A."/>
            <person name="Thomas B.C."/>
            <person name="Sharon I."/>
            <person name="Castelle C.J."/>
            <person name="Singh A."/>
            <person name="Wilkins M.J."/>
            <person name="Williams K.H."/>
            <person name="Banfield J.F."/>
        </authorList>
    </citation>
    <scope>NUCLEOTIDE SEQUENCE [LARGE SCALE GENOMIC DNA]</scope>
</reference>
<dbReference type="AlphaFoldDB" id="A0A0G1CFJ4"/>
<sequence>MIKKYIEYYRDNPEELWFKRKLFGWGWVPVRWQGWFTLAVYLVVMTPSLIKIDTYSNTNDEGIIMPATIFIIATTALIYACYKKGEKPKWQWGLPKKK</sequence>
<name>A0A0G1CFJ4_9BACT</name>
<organism evidence="2 3">
    <name type="scientific">Candidatus Nomurabacteria bacterium GW2011_GWC2_42_20</name>
    <dbReference type="NCBI Taxonomy" id="1618756"/>
    <lineage>
        <taxon>Bacteria</taxon>
        <taxon>Candidatus Nomuraibacteriota</taxon>
    </lineage>
</organism>
<keyword evidence="1" id="KW-0812">Transmembrane</keyword>
<dbReference type="EMBL" id="LCDG01000001">
    <property type="protein sequence ID" value="KKS48348.1"/>
    <property type="molecule type" value="Genomic_DNA"/>
</dbReference>
<gene>
    <name evidence="2" type="ORF">UV12_C0001G0043</name>
</gene>
<protein>
    <submittedName>
        <fullName evidence="2">Uncharacterized protein</fullName>
    </submittedName>
</protein>
<accession>A0A0G1CFJ4</accession>
<keyword evidence="1" id="KW-1133">Transmembrane helix</keyword>
<evidence type="ECO:0000256" key="1">
    <source>
        <dbReference type="SAM" id="Phobius"/>
    </source>
</evidence>
<keyword evidence="1" id="KW-0472">Membrane</keyword>
<evidence type="ECO:0000313" key="2">
    <source>
        <dbReference type="EMBL" id="KKS48348.1"/>
    </source>
</evidence>
<proteinExistence type="predicted"/>
<dbReference type="STRING" id="1618756.UV12_C0001G0043"/>